<sequence length="254" mass="29149">MGNLPEQFWQASLAELKQGFCHDRTSDTFLCLLCGHRIADGVIYRHGDQLYEAKKYMAIHIAESHGSPFHSLLQLDKKLIGLTEHQKSLLELFYAGHSDSDVAQALQAGSTSTIRNHRFSLREKQKQAKIFLAIMELLAEQPPKKPSFIDLPPSHQPPDRRFAITEQENAKILATYFQAGADGPLDHFPQKEKKRVAIIRQLATHFAPQQTYTEKEVNDILKPLYHDYVLLRRYLIEYGFLDRTADGSAYWRKS</sequence>
<proteinExistence type="predicted"/>
<feature type="domain" description="DUF2087" evidence="1">
    <location>
        <begin position="185"/>
        <end position="252"/>
    </location>
</feature>
<dbReference type="GO" id="GO:0006355">
    <property type="term" value="P:regulation of DNA-templated transcription"/>
    <property type="evidence" value="ECO:0007669"/>
    <property type="project" value="InterPro"/>
</dbReference>
<dbReference type="EMBL" id="SLXT01000003">
    <property type="protein sequence ID" value="TCP68520.1"/>
    <property type="molecule type" value="Genomic_DNA"/>
</dbReference>
<dbReference type="Proteomes" id="UP000294813">
    <property type="component" value="Unassembled WGS sequence"/>
</dbReference>
<accession>A0A4R2RVS7</accession>
<evidence type="ECO:0000313" key="3">
    <source>
        <dbReference type="Proteomes" id="UP000294813"/>
    </source>
</evidence>
<dbReference type="AlphaFoldDB" id="A0A4R2RVS7"/>
<gene>
    <name evidence="2" type="ORF">EDD73_103154</name>
</gene>
<dbReference type="SUPFAM" id="SSF46894">
    <property type="entry name" value="C-terminal effector domain of the bipartite response regulators"/>
    <property type="match status" value="1"/>
</dbReference>
<reference evidence="2 3" key="1">
    <citation type="submission" date="2019-03" db="EMBL/GenBank/DDBJ databases">
        <title>Genomic Encyclopedia of Type Strains, Phase IV (KMG-IV): sequencing the most valuable type-strain genomes for metagenomic binning, comparative biology and taxonomic classification.</title>
        <authorList>
            <person name="Goeker M."/>
        </authorList>
    </citation>
    <scope>NUCLEOTIDE SEQUENCE [LARGE SCALE GENOMIC DNA]</scope>
    <source>
        <strain evidence="2 3">DSM 11170</strain>
    </source>
</reference>
<evidence type="ECO:0000313" key="2">
    <source>
        <dbReference type="EMBL" id="TCP68520.1"/>
    </source>
</evidence>
<dbReference type="InterPro" id="IPR016032">
    <property type="entry name" value="Sig_transdc_resp-reg_C-effctor"/>
</dbReference>
<keyword evidence="3" id="KW-1185">Reference proteome</keyword>
<comment type="caution">
    <text evidence="2">The sequence shown here is derived from an EMBL/GenBank/DDBJ whole genome shotgun (WGS) entry which is preliminary data.</text>
</comment>
<dbReference type="RefSeq" id="WP_131918110.1">
    <property type="nucleotide sequence ID" value="NZ_JAOQNU010000003.1"/>
</dbReference>
<protein>
    <submittedName>
        <fullName evidence="2">Transcriptional regulator</fullName>
    </submittedName>
</protein>
<dbReference type="Pfam" id="PF09860">
    <property type="entry name" value="DUF2087"/>
    <property type="match status" value="1"/>
</dbReference>
<dbReference type="InterPro" id="IPR018656">
    <property type="entry name" value="DUF2087"/>
</dbReference>
<evidence type="ECO:0000259" key="1">
    <source>
        <dbReference type="Pfam" id="PF09860"/>
    </source>
</evidence>
<organism evidence="2 3">
    <name type="scientific">Heliophilum fasciatum</name>
    <dbReference type="NCBI Taxonomy" id="35700"/>
    <lineage>
        <taxon>Bacteria</taxon>
        <taxon>Bacillati</taxon>
        <taxon>Bacillota</taxon>
        <taxon>Clostridia</taxon>
        <taxon>Eubacteriales</taxon>
        <taxon>Heliobacteriaceae</taxon>
        <taxon>Heliophilum</taxon>
    </lineage>
</organism>
<name>A0A4R2RVS7_9FIRM</name>
<dbReference type="OrthoDB" id="9789954at2"/>
<dbReference type="GO" id="GO:0003677">
    <property type="term" value="F:DNA binding"/>
    <property type="evidence" value="ECO:0007669"/>
    <property type="project" value="InterPro"/>
</dbReference>